<name>A0A9D2D884_9FIRM</name>
<reference evidence="3" key="1">
    <citation type="journal article" date="2021" name="PeerJ">
        <title>Extensive microbial diversity within the chicken gut microbiome revealed by metagenomics and culture.</title>
        <authorList>
            <person name="Gilroy R."/>
            <person name="Ravi A."/>
            <person name="Getino M."/>
            <person name="Pursley I."/>
            <person name="Horton D.L."/>
            <person name="Alikhan N.F."/>
            <person name="Baker D."/>
            <person name="Gharbi K."/>
            <person name="Hall N."/>
            <person name="Watson M."/>
            <person name="Adriaenssens E.M."/>
            <person name="Foster-Nyarko E."/>
            <person name="Jarju S."/>
            <person name="Secka A."/>
            <person name="Antonio M."/>
            <person name="Oren A."/>
            <person name="Chaudhuri R.R."/>
            <person name="La Ragione R."/>
            <person name="Hildebrand F."/>
            <person name="Pallen M.J."/>
        </authorList>
    </citation>
    <scope>NUCLEOTIDE SEQUENCE</scope>
    <source>
        <strain evidence="3">CHK192-19661</strain>
    </source>
</reference>
<dbReference type="Proteomes" id="UP000824025">
    <property type="component" value="Unassembled WGS sequence"/>
</dbReference>
<evidence type="ECO:0000313" key="4">
    <source>
        <dbReference type="Proteomes" id="UP000824025"/>
    </source>
</evidence>
<accession>A0A9D2D884</accession>
<feature type="signal peptide" evidence="2">
    <location>
        <begin position="1"/>
        <end position="20"/>
    </location>
</feature>
<protein>
    <recommendedName>
        <fullName evidence="5">Ig-like domain-containing protein</fullName>
    </recommendedName>
</protein>
<evidence type="ECO:0000256" key="2">
    <source>
        <dbReference type="SAM" id="SignalP"/>
    </source>
</evidence>
<feature type="chain" id="PRO_5038570177" description="Ig-like domain-containing protein" evidence="2">
    <location>
        <begin position="21"/>
        <end position="758"/>
    </location>
</feature>
<evidence type="ECO:0008006" key="5">
    <source>
        <dbReference type="Google" id="ProtNLM"/>
    </source>
</evidence>
<proteinExistence type="predicted"/>
<reference evidence="3" key="2">
    <citation type="submission" date="2021-04" db="EMBL/GenBank/DDBJ databases">
        <authorList>
            <person name="Gilroy R."/>
        </authorList>
    </citation>
    <scope>NUCLEOTIDE SEQUENCE</scope>
    <source>
        <strain evidence="3">CHK192-19661</strain>
    </source>
</reference>
<evidence type="ECO:0000256" key="1">
    <source>
        <dbReference type="SAM" id="Phobius"/>
    </source>
</evidence>
<keyword evidence="1" id="KW-0812">Transmembrane</keyword>
<evidence type="ECO:0000313" key="3">
    <source>
        <dbReference type="EMBL" id="HIZ10462.1"/>
    </source>
</evidence>
<keyword evidence="2" id="KW-0732">Signal</keyword>
<keyword evidence="1" id="KW-1133">Transmembrane helix</keyword>
<feature type="transmembrane region" description="Helical" evidence="1">
    <location>
        <begin position="710"/>
        <end position="732"/>
    </location>
</feature>
<dbReference type="AlphaFoldDB" id="A0A9D2D884"/>
<keyword evidence="1" id="KW-0472">Membrane</keyword>
<gene>
    <name evidence="3" type="ORF">H9726_08265</name>
</gene>
<organism evidence="3 4">
    <name type="scientific">Candidatus Borkfalkia avicola</name>
    <dbReference type="NCBI Taxonomy" id="2838503"/>
    <lineage>
        <taxon>Bacteria</taxon>
        <taxon>Bacillati</taxon>
        <taxon>Bacillota</taxon>
        <taxon>Clostridia</taxon>
        <taxon>Christensenellales</taxon>
        <taxon>Christensenellaceae</taxon>
        <taxon>Candidatus Borkfalkia</taxon>
    </lineage>
</organism>
<dbReference type="EMBL" id="DXCF01000043">
    <property type="protein sequence ID" value="HIZ10462.1"/>
    <property type="molecule type" value="Genomic_DNA"/>
</dbReference>
<comment type="caution">
    <text evidence="3">The sequence shown here is derived from an EMBL/GenBank/DDBJ whole genome shotgun (WGS) entry which is preliminary data.</text>
</comment>
<sequence>MIKKKIGILSLFVAFALCMAALCVSFDLRARAESNISSTGIFTTLGGAAASNEEYSDGVTRYLTYTTGDQDGGDSVVLRKNVALKWYTFADAENPTVTDAGTEEYFSLEIGFKDTNFTDFTVALETTQMSMSKAGKTVNEIVFTPAEGGISVAVNGVEWVHGVIAEADMGNIRIELSEAKDAVGYGDFIVSVGTSEEDMLQAGTFKNIGRYYAQYASSSADTPITPLTFKANTEEANTVFEIRSLNGQSFELVDENNNVRDNVAPALVIDSEIRQLFLGEQVSIEYTAIDVCSSSVTTNRYYLVDGMPVKETGDDGTETEVTPAFDEDGELAGYNDLASDKRFFETDFPENAAGGTLSIAFELTDGNANDAYYFIEWYADDAVLSEGHLRMVLAETVDARPLSGFYTVNEDSSGTVTSVDETEFGDRIEAYQTAVNDAAVTEDEDGNTVSIQVGSGAYFYVPSLKPYFTDATCGYTDMEFTVYYRKAGTDTQTVSGDYDELRIPVETEGYYEFCVVPTNSAGNAMAGVFERGGSYYYGDIETSNVWDAENVAVFGFTVKYNGAVIEEPEEEEVGYVDVTYTVGDFEIVALSGYETQYSLYYFVPNDGVTVSSIDEIKAAEQADGTNTLGTWRKINEYDADLEDGAEGNDNDYSWSPDSSLSFIPQETGFYKVEIEVDDKYADTVSAYKIINVTSQADIIPGTSNWLRENVLSVVFLCVGALCLVAIVVLLLVKPKDKATVEAERARKAELKAKRENRK</sequence>